<evidence type="ECO:0000259" key="3">
    <source>
        <dbReference type="PROSITE" id="PS52045"/>
    </source>
</evidence>
<proteinExistence type="predicted"/>
<dbReference type="InterPro" id="IPR025521">
    <property type="entry name" value="Neprosin_propep"/>
</dbReference>
<comment type="caution">
    <text evidence="4">The sequence shown here is derived from an EMBL/GenBank/DDBJ whole genome shotgun (WGS) entry which is preliminary data.</text>
</comment>
<dbReference type="InterPro" id="IPR004314">
    <property type="entry name" value="Neprosin"/>
</dbReference>
<gene>
    <name evidence="4" type="ORF">CASFOL_020919</name>
</gene>
<dbReference type="AlphaFoldDB" id="A0ABD3D327"/>
<dbReference type="Proteomes" id="UP001632038">
    <property type="component" value="Unassembled WGS sequence"/>
</dbReference>
<feature type="chain" id="PRO_5044762031" description="Neprosin PEP catalytic domain-containing protein" evidence="2">
    <location>
        <begin position="29"/>
        <end position="448"/>
    </location>
</feature>
<dbReference type="EMBL" id="JAVIJP010000027">
    <property type="protein sequence ID" value="KAL3636372.1"/>
    <property type="molecule type" value="Genomic_DNA"/>
</dbReference>
<feature type="signal peptide" evidence="2">
    <location>
        <begin position="1"/>
        <end position="28"/>
    </location>
</feature>
<keyword evidence="2" id="KW-0732">Signal</keyword>
<dbReference type="PROSITE" id="PS52045">
    <property type="entry name" value="NEPROSIN_PEP_CD"/>
    <property type="match status" value="1"/>
</dbReference>
<dbReference type="Pfam" id="PF14365">
    <property type="entry name" value="Neprosin_AP"/>
    <property type="match status" value="1"/>
</dbReference>
<evidence type="ECO:0000313" key="5">
    <source>
        <dbReference type="Proteomes" id="UP001632038"/>
    </source>
</evidence>
<evidence type="ECO:0000313" key="4">
    <source>
        <dbReference type="EMBL" id="KAL3636372.1"/>
    </source>
</evidence>
<feature type="domain" description="Neprosin PEP catalytic" evidence="3">
    <location>
        <begin position="163"/>
        <end position="448"/>
    </location>
</feature>
<accession>A0ABD3D327</accession>
<dbReference type="PANTHER" id="PTHR31589:SF110">
    <property type="entry name" value="PROTEIN, PUTATIVE (DUF239)-RELATED"/>
    <property type="match status" value="1"/>
</dbReference>
<dbReference type="Pfam" id="PF03080">
    <property type="entry name" value="Neprosin"/>
    <property type="match status" value="1"/>
</dbReference>
<keyword evidence="5" id="KW-1185">Reference proteome</keyword>
<reference evidence="5" key="1">
    <citation type="journal article" date="2024" name="IScience">
        <title>Strigolactones Initiate the Formation of Haustorium-like Structures in Castilleja.</title>
        <authorList>
            <person name="Buerger M."/>
            <person name="Peterson D."/>
            <person name="Chory J."/>
        </authorList>
    </citation>
    <scope>NUCLEOTIDE SEQUENCE [LARGE SCALE GENOMIC DNA]</scope>
</reference>
<protein>
    <recommendedName>
        <fullName evidence="3">Neprosin PEP catalytic domain-containing protein</fullName>
    </recommendedName>
</protein>
<dbReference type="Gene3D" id="3.90.1320.10">
    <property type="entry name" value="Outer-capsid protein sigma 3, large lobe"/>
    <property type="match status" value="1"/>
</dbReference>
<evidence type="ECO:0000256" key="2">
    <source>
        <dbReference type="SAM" id="SignalP"/>
    </source>
</evidence>
<sequence length="448" mass="51238">MVFIFCKISTIISVFVLFMISFISSVQSVNVNNTNWSSDQPEVESEKLKHVRDYLKKINKPAVKTIQSRDGDIIDCVLFHEQPAFDHPLLKEQKSTAPPEMLEEPTSSNDTMEENFQIWRMSGESCPENTVPIRRTTEEDVLRASSVQTFGRKPWNVSKESINDNNNNHEHAIVYVSGGSYYGASTSMDVWDPKVERSNEFSLSQIWVRAGSEGYFNYIEAGWQVYPHIYHGKYPRLFVYWTKIETFTKADGLDAERFEFQIPLRDDYQKTGCYNLLCSGFVQISRKIVPGVVIKPVTQFNNMLYDLKFSIYKTSNYGHWWLEVKGVKVGYWPRQIFTSLRDGPADMIQFGGEILNTGKFGDHTKTQMGNGQFPIKEYAYGRVACFRNITVYSSINGLDPVVNLKLNSYTDNSKCYNTRIKGKDDDKEAKLGDHFFYGGPGGDAKGCK</sequence>
<dbReference type="InterPro" id="IPR053168">
    <property type="entry name" value="Glutamic_endopeptidase"/>
</dbReference>
<dbReference type="PANTHER" id="PTHR31589">
    <property type="entry name" value="PROTEIN, PUTATIVE (DUF239)-RELATED-RELATED"/>
    <property type="match status" value="1"/>
</dbReference>
<evidence type="ECO:0000256" key="1">
    <source>
        <dbReference type="SAM" id="MobiDB-lite"/>
    </source>
</evidence>
<feature type="region of interest" description="Disordered" evidence="1">
    <location>
        <begin position="91"/>
        <end position="110"/>
    </location>
</feature>
<name>A0ABD3D327_9LAMI</name>
<organism evidence="4 5">
    <name type="scientific">Castilleja foliolosa</name>
    <dbReference type="NCBI Taxonomy" id="1961234"/>
    <lineage>
        <taxon>Eukaryota</taxon>
        <taxon>Viridiplantae</taxon>
        <taxon>Streptophyta</taxon>
        <taxon>Embryophyta</taxon>
        <taxon>Tracheophyta</taxon>
        <taxon>Spermatophyta</taxon>
        <taxon>Magnoliopsida</taxon>
        <taxon>eudicotyledons</taxon>
        <taxon>Gunneridae</taxon>
        <taxon>Pentapetalae</taxon>
        <taxon>asterids</taxon>
        <taxon>lamiids</taxon>
        <taxon>Lamiales</taxon>
        <taxon>Orobanchaceae</taxon>
        <taxon>Pedicularideae</taxon>
        <taxon>Castillejinae</taxon>
        <taxon>Castilleja</taxon>
    </lineage>
</organism>